<reference evidence="7 8" key="1">
    <citation type="submission" date="2018-12" db="EMBL/GenBank/DDBJ databases">
        <title>Genome Sequence of Candidatus Viridilinea halotolerans isolated from saline sulfide-rich spring.</title>
        <authorList>
            <person name="Grouzdev D.S."/>
            <person name="Burganskaya E.I."/>
            <person name="Krutkina M.S."/>
            <person name="Sukhacheva M.V."/>
            <person name="Gorlenko V.M."/>
        </authorList>
    </citation>
    <scope>NUCLEOTIDE SEQUENCE [LARGE SCALE GENOMIC DNA]</scope>
    <source>
        <strain evidence="7">Chok-6</strain>
    </source>
</reference>
<dbReference type="EMBL" id="RSAS01000946">
    <property type="protein sequence ID" value="RRR65489.1"/>
    <property type="molecule type" value="Genomic_DNA"/>
</dbReference>
<dbReference type="PANTHER" id="PTHR10884:SF14">
    <property type="entry name" value="NADH DEHYDROGENASE [UBIQUINONE] IRON-SULFUR PROTEIN 3, MITOCHONDRIAL"/>
    <property type="match status" value="1"/>
</dbReference>
<dbReference type="GO" id="GO:0008137">
    <property type="term" value="F:NADH dehydrogenase (ubiquinone) activity"/>
    <property type="evidence" value="ECO:0007669"/>
    <property type="project" value="InterPro"/>
</dbReference>
<comment type="catalytic activity">
    <reaction evidence="3 5">
        <text>a quinone + NADH + 5 H(+)(in) = a quinol + NAD(+) + 4 H(+)(out)</text>
        <dbReference type="Rhea" id="RHEA:57888"/>
        <dbReference type="ChEBI" id="CHEBI:15378"/>
        <dbReference type="ChEBI" id="CHEBI:24646"/>
        <dbReference type="ChEBI" id="CHEBI:57540"/>
        <dbReference type="ChEBI" id="CHEBI:57945"/>
        <dbReference type="ChEBI" id="CHEBI:132124"/>
    </reaction>
</comment>
<dbReference type="AlphaFoldDB" id="A0A426TQG7"/>
<dbReference type="EC" id="7.1.1.-" evidence="3"/>
<dbReference type="InterPro" id="IPR020396">
    <property type="entry name" value="NADH_UbQ_OxRdtase_CS"/>
</dbReference>
<evidence type="ECO:0000313" key="7">
    <source>
        <dbReference type="EMBL" id="RRR65489.1"/>
    </source>
</evidence>
<dbReference type="InterPro" id="IPR010218">
    <property type="entry name" value="NADH_DH_suC"/>
</dbReference>
<dbReference type="GO" id="GO:0050136">
    <property type="term" value="F:NADH dehydrogenase (quinone) (non-electrogenic) activity"/>
    <property type="evidence" value="ECO:0007669"/>
    <property type="project" value="UniProtKB-UniRule"/>
</dbReference>
<accession>A0A426TQG7</accession>
<evidence type="ECO:0000256" key="2">
    <source>
        <dbReference type="ARBA" id="ARBA00022448"/>
    </source>
</evidence>
<keyword evidence="3 4" id="KW-1278">Translocase</keyword>
<comment type="function">
    <text evidence="3">NDH-1 shuttles electrons from NADH, via FMN and iron-sulfur (Fe-S) centers, to quinones in the respiratory chain. The immediate electron acceptor for the enzyme in this species is believed to be ubiquinone. Couples the redox reaction to proton translocation (for every two electrons transferred, four hydrogen ions are translocated across the cytoplasmic membrane), and thus conserves the redox energy in a proton gradient.</text>
</comment>
<gene>
    <name evidence="3" type="primary">nuoC</name>
    <name evidence="7" type="ORF">EI684_22975</name>
</gene>
<protein>
    <recommendedName>
        <fullName evidence="3">NADH-quinone oxidoreductase subunit C</fullName>
        <ecNumber evidence="3">7.1.1.-</ecNumber>
    </recommendedName>
    <alternativeName>
        <fullName evidence="3">NADH dehydrogenase I subunit C</fullName>
    </alternativeName>
    <alternativeName>
        <fullName evidence="3">NDH-1 subunit C</fullName>
    </alternativeName>
</protein>
<keyword evidence="3" id="KW-1003">Cell membrane</keyword>
<keyword evidence="3" id="KW-0830">Ubiquinone</keyword>
<sequence>MARLSAAELRERLRNDLPAALVEPAPLNLKAAPAHGAQAAGFITTDAVVAPERLVAAALYLRDTLGYAYLSDIAVVDYLADGLFELGYRFYHVEGGPSLVIKTRVPRETPEVPSLTPVWPGANFHEREAFDLYGIIFTGHPFLRRIYLWDEFEGFPMRKDFPKQGDKYIGADE</sequence>
<keyword evidence="2 3" id="KW-0813">Transport</keyword>
<evidence type="ECO:0000259" key="6">
    <source>
        <dbReference type="Pfam" id="PF00329"/>
    </source>
</evidence>
<keyword evidence="3 4" id="KW-0520">NAD</keyword>
<evidence type="ECO:0000256" key="1">
    <source>
        <dbReference type="ARBA" id="ARBA00007569"/>
    </source>
</evidence>
<feature type="domain" description="NADH:ubiquinone oxidoreductase 30kDa subunit" evidence="6">
    <location>
        <begin position="48"/>
        <end position="166"/>
    </location>
</feature>
<organism evidence="7 8">
    <name type="scientific">Candidatus Viridilinea halotolerans</name>
    <dbReference type="NCBI Taxonomy" id="2491704"/>
    <lineage>
        <taxon>Bacteria</taxon>
        <taxon>Bacillati</taxon>
        <taxon>Chloroflexota</taxon>
        <taxon>Chloroflexia</taxon>
        <taxon>Chloroflexales</taxon>
        <taxon>Chloroflexineae</taxon>
        <taxon>Oscillochloridaceae</taxon>
        <taxon>Candidatus Viridilinea</taxon>
    </lineage>
</organism>
<dbReference type="PROSITE" id="PS00542">
    <property type="entry name" value="COMPLEX1_30K"/>
    <property type="match status" value="1"/>
</dbReference>
<comment type="similarity">
    <text evidence="1 3 4">Belongs to the complex I 30 kDa subunit family.</text>
</comment>
<evidence type="ECO:0000256" key="3">
    <source>
        <dbReference type="HAMAP-Rule" id="MF_01357"/>
    </source>
</evidence>
<dbReference type="Proteomes" id="UP000280307">
    <property type="component" value="Unassembled WGS sequence"/>
</dbReference>
<dbReference type="InterPro" id="IPR001268">
    <property type="entry name" value="NADH_UbQ_OxRdtase_30kDa_su"/>
</dbReference>
<dbReference type="Gene3D" id="3.30.460.80">
    <property type="entry name" value="NADH:ubiquinone oxidoreductase, 30kDa subunit"/>
    <property type="match status" value="1"/>
</dbReference>
<comment type="subunit">
    <text evidence="3">NDH-1 is composed of 14 different subunits. Subunits NuoB, C, D, E, F, and G constitute the peripheral sector of the complex.</text>
</comment>
<keyword evidence="3 5" id="KW-0874">Quinone</keyword>
<comment type="caution">
    <text evidence="7">The sequence shown here is derived from an EMBL/GenBank/DDBJ whole genome shotgun (WGS) entry which is preliminary data.</text>
</comment>
<keyword evidence="3" id="KW-0472">Membrane</keyword>
<evidence type="ECO:0000256" key="5">
    <source>
        <dbReference type="RuleBase" id="RU003582"/>
    </source>
</evidence>
<dbReference type="SUPFAM" id="SSF143243">
    <property type="entry name" value="Nqo5-like"/>
    <property type="match status" value="1"/>
</dbReference>
<comment type="subcellular location">
    <subcellularLocation>
        <location evidence="3">Cell membrane</location>
        <topology evidence="3">Peripheral membrane protein</topology>
        <orientation evidence="3">Cytoplasmic side</orientation>
    </subcellularLocation>
</comment>
<name>A0A426TQG7_9CHLR</name>
<dbReference type="PANTHER" id="PTHR10884">
    <property type="entry name" value="NADH DEHYDROGENASE UBIQUINONE IRON-SULFUR PROTEIN 3"/>
    <property type="match status" value="1"/>
</dbReference>
<evidence type="ECO:0000256" key="4">
    <source>
        <dbReference type="RuleBase" id="RU003456"/>
    </source>
</evidence>
<dbReference type="GO" id="GO:0048038">
    <property type="term" value="F:quinone binding"/>
    <property type="evidence" value="ECO:0007669"/>
    <property type="project" value="UniProtKB-KW"/>
</dbReference>
<dbReference type="InterPro" id="IPR037232">
    <property type="entry name" value="NADH_quin_OxRdtase_su_C/D-like"/>
</dbReference>
<dbReference type="GO" id="GO:0005886">
    <property type="term" value="C:plasma membrane"/>
    <property type="evidence" value="ECO:0007669"/>
    <property type="project" value="UniProtKB-SubCell"/>
</dbReference>
<proteinExistence type="inferred from homology"/>
<dbReference type="Pfam" id="PF00329">
    <property type="entry name" value="Complex1_30kDa"/>
    <property type="match status" value="1"/>
</dbReference>
<evidence type="ECO:0000313" key="8">
    <source>
        <dbReference type="Proteomes" id="UP000280307"/>
    </source>
</evidence>
<dbReference type="HAMAP" id="MF_01357">
    <property type="entry name" value="NDH1_NuoC"/>
    <property type="match status" value="1"/>
</dbReference>